<reference evidence="1" key="1">
    <citation type="submission" date="2023-04" db="EMBL/GenBank/DDBJ databases">
        <title>Ambrosiozyma monospora NBRC 10751.</title>
        <authorList>
            <person name="Ichikawa N."/>
            <person name="Sato H."/>
            <person name="Tonouchi N."/>
        </authorList>
    </citation>
    <scope>NUCLEOTIDE SEQUENCE</scope>
    <source>
        <strain evidence="1">NBRC 10751</strain>
    </source>
</reference>
<gene>
    <name evidence="1" type="ORF">Amon02_000543300</name>
</gene>
<protein>
    <submittedName>
        <fullName evidence="1">Unnamed protein product</fullName>
    </submittedName>
</protein>
<dbReference type="Proteomes" id="UP001165064">
    <property type="component" value="Unassembled WGS sequence"/>
</dbReference>
<evidence type="ECO:0000313" key="2">
    <source>
        <dbReference type="Proteomes" id="UP001165064"/>
    </source>
</evidence>
<evidence type="ECO:0000313" key="1">
    <source>
        <dbReference type="EMBL" id="GME82292.1"/>
    </source>
</evidence>
<name>A0ACB5T6E5_AMBMO</name>
<dbReference type="EMBL" id="BSXS01003988">
    <property type="protein sequence ID" value="GME82292.1"/>
    <property type="molecule type" value="Genomic_DNA"/>
</dbReference>
<keyword evidence="2" id="KW-1185">Reference proteome</keyword>
<sequence length="189" mass="20637">MLSNQNPSISDTTIDHSSFRGTTENSPLWGKLPSVLSRLVISDANGSFSQPLGGQKVFGISLPNYLLTRKLQIVLQLSYKPLICVDGSSGADDLKWTNEFQNLDIPYCIIKNVSKDSQVVVGSITPSLESTASLSISSQFIVFKEEFASNVSVTNSKISSDKRLPSVPGYSIQGFRKVNTVQGFTLFEH</sequence>
<organism evidence="1 2">
    <name type="scientific">Ambrosiozyma monospora</name>
    <name type="common">Yeast</name>
    <name type="synonym">Endomycopsis monosporus</name>
    <dbReference type="NCBI Taxonomy" id="43982"/>
    <lineage>
        <taxon>Eukaryota</taxon>
        <taxon>Fungi</taxon>
        <taxon>Dikarya</taxon>
        <taxon>Ascomycota</taxon>
        <taxon>Saccharomycotina</taxon>
        <taxon>Pichiomycetes</taxon>
        <taxon>Pichiales</taxon>
        <taxon>Pichiaceae</taxon>
        <taxon>Ambrosiozyma</taxon>
    </lineage>
</organism>
<comment type="caution">
    <text evidence="1">The sequence shown here is derived from an EMBL/GenBank/DDBJ whole genome shotgun (WGS) entry which is preliminary data.</text>
</comment>
<proteinExistence type="predicted"/>
<accession>A0ACB5T6E5</accession>